<protein>
    <submittedName>
        <fullName evidence="1">Uncharacterized protein</fullName>
    </submittedName>
</protein>
<dbReference type="EMBL" id="RAPK01000007">
    <property type="protein sequence ID" value="RKD75578.1"/>
    <property type="molecule type" value="Genomic_DNA"/>
</dbReference>
<reference evidence="1 2" key="1">
    <citation type="submission" date="2018-09" db="EMBL/GenBank/DDBJ databases">
        <title>Genomic Encyclopedia of Archaeal and Bacterial Type Strains, Phase II (KMG-II): from individual species to whole genera.</title>
        <authorList>
            <person name="Goeker M."/>
        </authorList>
    </citation>
    <scope>NUCLEOTIDE SEQUENCE [LARGE SCALE GENOMIC DNA]</scope>
    <source>
        <strain evidence="1 2">DSM 17008</strain>
    </source>
</reference>
<proteinExistence type="predicted"/>
<gene>
    <name evidence="1" type="ORF">ATL39_1279</name>
</gene>
<accession>A0A419V6K5</accession>
<dbReference type="InterPro" id="IPR020908">
    <property type="entry name" value="UPF0738"/>
</dbReference>
<dbReference type="Proteomes" id="UP000285120">
    <property type="component" value="Unassembled WGS sequence"/>
</dbReference>
<dbReference type="OrthoDB" id="2966478at2"/>
<evidence type="ECO:0000313" key="1">
    <source>
        <dbReference type="EMBL" id="RKD75578.1"/>
    </source>
</evidence>
<comment type="caution">
    <text evidence="1">The sequence shown here is derived from an EMBL/GenBank/DDBJ whole genome shotgun (WGS) entry which is preliminary data.</text>
</comment>
<dbReference type="RefSeq" id="WP_120192447.1">
    <property type="nucleotide sequence ID" value="NZ_RAPK01000007.1"/>
</dbReference>
<name>A0A419V6K5_9BACL</name>
<evidence type="ECO:0000313" key="2">
    <source>
        <dbReference type="Proteomes" id="UP000285120"/>
    </source>
</evidence>
<keyword evidence="2" id="KW-1185">Reference proteome</keyword>
<dbReference type="Pfam" id="PF19785">
    <property type="entry name" value="UPF0738"/>
    <property type="match status" value="1"/>
</dbReference>
<organism evidence="1 2">
    <name type="scientific">Sinobaca qinghaiensis</name>
    <dbReference type="NCBI Taxonomy" id="342944"/>
    <lineage>
        <taxon>Bacteria</taxon>
        <taxon>Bacillati</taxon>
        <taxon>Bacillota</taxon>
        <taxon>Bacilli</taxon>
        <taxon>Bacillales</taxon>
        <taxon>Sporolactobacillaceae</taxon>
        <taxon>Sinobaca</taxon>
    </lineage>
</organism>
<sequence>MEHMLTVTEAAMENNTLKLYPIEEWPVMEWKKLKDGMRMLADSNALTFVYVLDTEEAFIQLRLPKQIWPQLAEAVKQQAEVTVEGPTSIILHSFQQEMDYLLDNIPGNSNYGNEMVNAVEDNFLPQNE</sequence>
<dbReference type="AlphaFoldDB" id="A0A419V6K5"/>